<evidence type="ECO:0000256" key="6">
    <source>
        <dbReference type="ARBA" id="ARBA00023136"/>
    </source>
</evidence>
<reference evidence="10 11" key="1">
    <citation type="journal article" date="2015" name="Genome Announc.">
        <title>Expanding the biotechnology potential of lactobacilli through comparative genomics of 213 strains and associated genera.</title>
        <authorList>
            <person name="Sun Z."/>
            <person name="Harris H.M."/>
            <person name="McCann A."/>
            <person name="Guo C."/>
            <person name="Argimon S."/>
            <person name="Zhang W."/>
            <person name="Yang X."/>
            <person name="Jeffery I.B."/>
            <person name="Cooney J.C."/>
            <person name="Kagawa T.F."/>
            <person name="Liu W."/>
            <person name="Song Y."/>
            <person name="Salvetti E."/>
            <person name="Wrobel A."/>
            <person name="Rasinkangas P."/>
            <person name="Parkhill J."/>
            <person name="Rea M.C."/>
            <person name="O'Sullivan O."/>
            <person name="Ritari J."/>
            <person name="Douillard F.P."/>
            <person name="Paul Ross R."/>
            <person name="Yang R."/>
            <person name="Briner A.E."/>
            <person name="Felis G.E."/>
            <person name="de Vos W.M."/>
            <person name="Barrangou R."/>
            <person name="Klaenhammer T.R."/>
            <person name="Caufield P.W."/>
            <person name="Cui Y."/>
            <person name="Zhang H."/>
            <person name="O'Toole P.W."/>
        </authorList>
    </citation>
    <scope>NUCLEOTIDE SEQUENCE [LARGE SCALE GENOMIC DNA]</scope>
    <source>
        <strain evidence="10 11">DSM 23829</strain>
    </source>
</reference>
<dbReference type="Pfam" id="PF07690">
    <property type="entry name" value="MFS_1"/>
    <property type="match status" value="1"/>
</dbReference>
<evidence type="ECO:0000256" key="7">
    <source>
        <dbReference type="SAM" id="Phobius"/>
    </source>
</evidence>
<feature type="transmembrane region" description="Helical" evidence="7">
    <location>
        <begin position="132"/>
        <end position="151"/>
    </location>
</feature>
<feature type="transmembrane region" description="Helical" evidence="7">
    <location>
        <begin position="37"/>
        <end position="61"/>
    </location>
</feature>
<dbReference type="InterPro" id="IPR020846">
    <property type="entry name" value="MFS_dom"/>
</dbReference>
<comment type="similarity">
    <text evidence="2">Belongs to the major facilitator superfamily.</text>
</comment>
<dbReference type="SMART" id="SM00830">
    <property type="entry name" value="CM_2"/>
    <property type="match status" value="1"/>
</dbReference>
<dbReference type="EMBL" id="AYYQ01000036">
    <property type="protein sequence ID" value="KRM67598.1"/>
    <property type="molecule type" value="Genomic_DNA"/>
</dbReference>
<dbReference type="RefSeq" id="WP_056967079.1">
    <property type="nucleotide sequence ID" value="NZ_AYYQ01000036.1"/>
</dbReference>
<dbReference type="OrthoDB" id="7066727at2"/>
<comment type="caution">
    <text evidence="10">The sequence shown here is derived from an EMBL/GenBank/DDBJ whole genome shotgun (WGS) entry which is preliminary data.</text>
</comment>
<dbReference type="PROSITE" id="PS00216">
    <property type="entry name" value="SUGAR_TRANSPORT_1"/>
    <property type="match status" value="1"/>
</dbReference>
<feature type="transmembrane region" description="Helical" evidence="7">
    <location>
        <begin position="245"/>
        <end position="264"/>
    </location>
</feature>
<keyword evidence="5 7" id="KW-1133">Transmembrane helix</keyword>
<dbReference type="AlphaFoldDB" id="A0A0R2AK29"/>
<dbReference type="GO" id="GO:0022857">
    <property type="term" value="F:transmembrane transporter activity"/>
    <property type="evidence" value="ECO:0007669"/>
    <property type="project" value="InterPro"/>
</dbReference>
<dbReference type="SUPFAM" id="SSF103473">
    <property type="entry name" value="MFS general substrate transporter"/>
    <property type="match status" value="1"/>
</dbReference>
<dbReference type="GO" id="GO:0004106">
    <property type="term" value="F:chorismate mutase activity"/>
    <property type="evidence" value="ECO:0007669"/>
    <property type="project" value="InterPro"/>
</dbReference>
<organism evidence="10 11">
    <name type="scientific">Apilactobacillus ozensis DSM 23829 = JCM 17196</name>
    <dbReference type="NCBI Taxonomy" id="1423781"/>
    <lineage>
        <taxon>Bacteria</taxon>
        <taxon>Bacillati</taxon>
        <taxon>Bacillota</taxon>
        <taxon>Bacilli</taxon>
        <taxon>Lactobacillales</taxon>
        <taxon>Lactobacillaceae</taxon>
        <taxon>Apilactobacillus</taxon>
    </lineage>
</organism>
<dbReference type="InterPro" id="IPR051788">
    <property type="entry name" value="MFS_Transporter"/>
</dbReference>
<accession>A0A0R2AK29</accession>
<feature type="transmembrane region" description="Helical" evidence="7">
    <location>
        <begin position="300"/>
        <end position="322"/>
    </location>
</feature>
<feature type="domain" description="Chorismate mutase" evidence="9">
    <location>
        <begin position="384"/>
        <end position="474"/>
    </location>
</feature>
<dbReference type="InterPro" id="IPR036263">
    <property type="entry name" value="Chorismate_II_sf"/>
</dbReference>
<dbReference type="STRING" id="1423781.FD06_GL000750"/>
<feature type="transmembrane region" description="Helical" evidence="7">
    <location>
        <begin position="334"/>
        <end position="355"/>
    </location>
</feature>
<feature type="transmembrane region" description="Helical" evidence="7">
    <location>
        <begin position="157"/>
        <end position="175"/>
    </location>
</feature>
<evidence type="ECO:0000313" key="11">
    <source>
        <dbReference type="Proteomes" id="UP000052012"/>
    </source>
</evidence>
<dbReference type="Proteomes" id="UP000052012">
    <property type="component" value="Unassembled WGS sequence"/>
</dbReference>
<dbReference type="PROSITE" id="PS50850">
    <property type="entry name" value="MFS"/>
    <property type="match status" value="1"/>
</dbReference>
<comment type="subcellular location">
    <subcellularLocation>
        <location evidence="1">Cell membrane</location>
        <topology evidence="1">Multi-pass membrane protein</topology>
    </subcellularLocation>
</comment>
<dbReference type="InterPro" id="IPR005829">
    <property type="entry name" value="Sugar_transporter_CS"/>
</dbReference>
<feature type="transmembrane region" description="Helical" evidence="7">
    <location>
        <begin position="205"/>
        <end position="225"/>
    </location>
</feature>
<dbReference type="PROSITE" id="PS51168">
    <property type="entry name" value="CHORISMATE_MUT_2"/>
    <property type="match status" value="1"/>
</dbReference>
<evidence type="ECO:0000313" key="10">
    <source>
        <dbReference type="EMBL" id="KRM67598.1"/>
    </source>
</evidence>
<feature type="transmembrane region" description="Helical" evidence="7">
    <location>
        <begin position="97"/>
        <end position="120"/>
    </location>
</feature>
<feature type="transmembrane region" description="Helical" evidence="7">
    <location>
        <begin position="276"/>
        <end position="294"/>
    </location>
</feature>
<dbReference type="GO" id="GO:0005886">
    <property type="term" value="C:plasma membrane"/>
    <property type="evidence" value="ECO:0007669"/>
    <property type="project" value="UniProtKB-SubCell"/>
</dbReference>
<feature type="domain" description="Major facilitator superfamily (MFS) profile" evidence="8">
    <location>
        <begin position="8"/>
        <end position="388"/>
    </location>
</feature>
<keyword evidence="11" id="KW-1185">Reference proteome</keyword>
<dbReference type="PANTHER" id="PTHR23514:SF3">
    <property type="entry name" value="BYPASS OF STOP CODON PROTEIN 6"/>
    <property type="match status" value="1"/>
</dbReference>
<dbReference type="Gene3D" id="1.20.59.10">
    <property type="entry name" value="Chorismate mutase"/>
    <property type="match status" value="1"/>
</dbReference>
<dbReference type="InterPro" id="IPR036259">
    <property type="entry name" value="MFS_trans_sf"/>
</dbReference>
<dbReference type="InterPro" id="IPR036979">
    <property type="entry name" value="CM_dom_sf"/>
</dbReference>
<evidence type="ECO:0000256" key="3">
    <source>
        <dbReference type="ARBA" id="ARBA00022448"/>
    </source>
</evidence>
<keyword evidence="6 7" id="KW-0472">Membrane</keyword>
<sequence length="479" mass="53515">MEKMQSRLKIGLFMNYLVHGFALIILTQNLIELSANWHSNLATASFVLSGIGIGRLLAYLIMGAISDRFGRKTTLIIGMLSYLIFFIATPFNHQIFLAYLLSIVAGISNSALDSATYPLFTEFNAKSSSNNILIKAFISIGEFILPLMVIFLKDNQMWFGLSFIFPAIILVLNLLNLMTIKFPHASVNANSNLKSQLNLNGKSKIMATSALLVYGYTSMAVMIWFTQWITIFANSIGFNDWSAHFLLSLYSIGSITGVLSSFVLMKKFNLRNHWLLGMNMLATISIATIAFSRITLVSMIFAFLFGFSASGGAMQIALNILLNIFPKHKGIFTGLYFIFGSIASFTVPIITGLLAKFGSPQIVNGDIIVAIVGLISAIVIFETVPQNNDLEKSRNKINNIDSKIVRLLEKRFKVVEDVYAAKKQQNIATKDQSRENVVLKRINEMTNKSEIKGFNQNIFQNIMDNSKKYQELLKTMNKE</sequence>
<proteinExistence type="inferred from homology"/>
<dbReference type="Pfam" id="PF01817">
    <property type="entry name" value="CM_2"/>
    <property type="match status" value="1"/>
</dbReference>
<feature type="transmembrane region" description="Helical" evidence="7">
    <location>
        <begin position="73"/>
        <end position="91"/>
    </location>
</feature>
<dbReference type="InterPro" id="IPR002701">
    <property type="entry name" value="CM_II_prokaryot"/>
</dbReference>
<feature type="transmembrane region" description="Helical" evidence="7">
    <location>
        <begin position="367"/>
        <end position="384"/>
    </location>
</feature>
<dbReference type="InterPro" id="IPR011701">
    <property type="entry name" value="MFS"/>
</dbReference>
<feature type="transmembrane region" description="Helical" evidence="7">
    <location>
        <begin position="12"/>
        <end position="31"/>
    </location>
</feature>
<gene>
    <name evidence="10" type="ORF">FD06_GL000750</name>
</gene>
<keyword evidence="4 7" id="KW-0812">Transmembrane</keyword>
<evidence type="ECO:0000256" key="1">
    <source>
        <dbReference type="ARBA" id="ARBA00004651"/>
    </source>
</evidence>
<dbReference type="PANTHER" id="PTHR23514">
    <property type="entry name" value="BYPASS OF STOP CODON PROTEIN 6"/>
    <property type="match status" value="1"/>
</dbReference>
<protein>
    <submittedName>
        <fullName evidence="10">Transport protein</fullName>
    </submittedName>
</protein>
<dbReference type="SUPFAM" id="SSF48600">
    <property type="entry name" value="Chorismate mutase II"/>
    <property type="match status" value="1"/>
</dbReference>
<evidence type="ECO:0000259" key="8">
    <source>
        <dbReference type="PROSITE" id="PS50850"/>
    </source>
</evidence>
<dbReference type="Gene3D" id="1.20.1250.20">
    <property type="entry name" value="MFS general substrate transporter like domains"/>
    <property type="match status" value="2"/>
</dbReference>
<name>A0A0R2AK29_9LACO</name>
<evidence type="ECO:0000256" key="5">
    <source>
        <dbReference type="ARBA" id="ARBA00022989"/>
    </source>
</evidence>
<dbReference type="PATRIC" id="fig|1423781.4.peg.774"/>
<keyword evidence="3" id="KW-0813">Transport</keyword>
<evidence type="ECO:0000256" key="4">
    <source>
        <dbReference type="ARBA" id="ARBA00022692"/>
    </source>
</evidence>
<evidence type="ECO:0000256" key="2">
    <source>
        <dbReference type="ARBA" id="ARBA00008335"/>
    </source>
</evidence>
<evidence type="ECO:0000259" key="9">
    <source>
        <dbReference type="PROSITE" id="PS51168"/>
    </source>
</evidence>
<dbReference type="GO" id="GO:0046417">
    <property type="term" value="P:chorismate metabolic process"/>
    <property type="evidence" value="ECO:0007669"/>
    <property type="project" value="InterPro"/>
</dbReference>